<dbReference type="SUPFAM" id="SSF48371">
    <property type="entry name" value="ARM repeat"/>
    <property type="match status" value="2"/>
</dbReference>
<feature type="compositionally biased region" description="Basic and acidic residues" evidence="12">
    <location>
        <begin position="1043"/>
        <end position="1056"/>
    </location>
</feature>
<evidence type="ECO:0000259" key="14">
    <source>
        <dbReference type="PROSITE" id="PS51189"/>
    </source>
</evidence>
<dbReference type="Gene3D" id="1.10.1070.11">
    <property type="entry name" value="Phosphatidylinositol 3-/4-kinase, catalytic domain"/>
    <property type="match status" value="1"/>
</dbReference>
<evidence type="ECO:0000256" key="3">
    <source>
        <dbReference type="ARBA" id="ARBA00022527"/>
    </source>
</evidence>
<evidence type="ECO:0000256" key="6">
    <source>
        <dbReference type="ARBA" id="ARBA00022777"/>
    </source>
</evidence>
<evidence type="ECO:0000256" key="8">
    <source>
        <dbReference type="ARBA" id="ARBA00023161"/>
    </source>
</evidence>
<dbReference type="GO" id="GO:0000184">
    <property type="term" value="P:nuclear-transcribed mRNA catabolic process, nonsense-mediated decay"/>
    <property type="evidence" value="ECO:0007669"/>
    <property type="project" value="UniProtKB-KW"/>
</dbReference>
<comment type="caution">
    <text evidence="16">The sequence shown here is derived from an EMBL/GenBank/DDBJ whole genome shotgun (WGS) entry which is preliminary data.</text>
</comment>
<dbReference type="SMART" id="SM01343">
    <property type="entry name" value="FATC"/>
    <property type="match status" value="1"/>
</dbReference>
<keyword evidence="4" id="KW-0808">Transferase</keyword>
<dbReference type="SMART" id="SM00146">
    <property type="entry name" value="PI3Kc"/>
    <property type="match status" value="1"/>
</dbReference>
<evidence type="ECO:0000256" key="7">
    <source>
        <dbReference type="ARBA" id="ARBA00022840"/>
    </source>
</evidence>
<feature type="region of interest" description="Disordered" evidence="12">
    <location>
        <begin position="1043"/>
        <end position="1073"/>
    </location>
</feature>
<dbReference type="InterPro" id="IPR000403">
    <property type="entry name" value="PI3/4_kinase_cat_dom"/>
</dbReference>
<dbReference type="EC" id="2.7.11.1" evidence="2"/>
<evidence type="ECO:0000259" key="13">
    <source>
        <dbReference type="PROSITE" id="PS50290"/>
    </source>
</evidence>
<dbReference type="PROSITE" id="PS00916">
    <property type="entry name" value="PI3_4_KINASE_2"/>
    <property type="match status" value="1"/>
</dbReference>
<reference evidence="16 17" key="1">
    <citation type="submission" date="2024-01" db="EMBL/GenBank/DDBJ databases">
        <title>The genome of the rayed Mediterranean limpet Patella caerulea (Linnaeus, 1758).</title>
        <authorList>
            <person name="Anh-Thu Weber A."/>
            <person name="Halstead-Nussloch G."/>
        </authorList>
    </citation>
    <scope>NUCLEOTIDE SEQUENCE [LARGE SCALE GENOMIC DNA]</scope>
    <source>
        <strain evidence="16">AATW-2023a</strain>
        <tissue evidence="16">Whole specimen</tissue>
    </source>
</reference>
<dbReference type="GO" id="GO:0004674">
    <property type="term" value="F:protein serine/threonine kinase activity"/>
    <property type="evidence" value="ECO:0007669"/>
    <property type="project" value="UniProtKB-KW"/>
</dbReference>
<evidence type="ECO:0000256" key="11">
    <source>
        <dbReference type="SAM" id="Coils"/>
    </source>
</evidence>
<evidence type="ECO:0000256" key="4">
    <source>
        <dbReference type="ARBA" id="ARBA00022679"/>
    </source>
</evidence>
<dbReference type="CDD" id="cd05170">
    <property type="entry name" value="PIKKc_SMG1"/>
    <property type="match status" value="1"/>
</dbReference>
<dbReference type="Pfam" id="PF00454">
    <property type="entry name" value="PI3_PI4_kinase"/>
    <property type="match status" value="1"/>
</dbReference>
<dbReference type="Pfam" id="PF02260">
    <property type="entry name" value="FATC"/>
    <property type="match status" value="1"/>
</dbReference>
<evidence type="ECO:0000313" key="17">
    <source>
        <dbReference type="Proteomes" id="UP001347796"/>
    </source>
</evidence>
<dbReference type="Proteomes" id="UP001347796">
    <property type="component" value="Unassembled WGS sequence"/>
</dbReference>
<keyword evidence="17" id="KW-1185">Reference proteome</keyword>
<dbReference type="PANTHER" id="PTHR11139">
    <property type="entry name" value="ATAXIA TELANGIECTASIA MUTATED ATM -RELATED"/>
    <property type="match status" value="1"/>
</dbReference>
<dbReference type="InterPro" id="IPR011009">
    <property type="entry name" value="Kinase-like_dom_sf"/>
</dbReference>
<keyword evidence="11" id="KW-0175">Coiled coil</keyword>
<feature type="domain" description="FATC" evidence="15">
    <location>
        <begin position="3450"/>
        <end position="3482"/>
    </location>
</feature>
<keyword evidence="5" id="KW-0547">Nucleotide-binding</keyword>
<proteinExistence type="inferred from homology"/>
<dbReference type="InterPro" id="IPR016024">
    <property type="entry name" value="ARM-type_fold"/>
</dbReference>
<keyword evidence="8" id="KW-0866">Nonsense-mediated mRNA decay</keyword>
<evidence type="ECO:0000256" key="2">
    <source>
        <dbReference type="ARBA" id="ARBA00012513"/>
    </source>
</evidence>
<dbReference type="InterPro" id="IPR003152">
    <property type="entry name" value="FATC_dom"/>
</dbReference>
<dbReference type="GO" id="GO:0005524">
    <property type="term" value="F:ATP binding"/>
    <property type="evidence" value="ECO:0007669"/>
    <property type="project" value="UniProtKB-KW"/>
</dbReference>
<dbReference type="PROSITE" id="PS50290">
    <property type="entry name" value="PI3_4_KINASE_3"/>
    <property type="match status" value="1"/>
</dbReference>
<dbReference type="Gene3D" id="3.30.1010.10">
    <property type="entry name" value="Phosphatidylinositol 3-kinase Catalytic Subunit, Chain A, domain 4"/>
    <property type="match status" value="1"/>
</dbReference>
<evidence type="ECO:0000256" key="12">
    <source>
        <dbReference type="SAM" id="MobiDB-lite"/>
    </source>
</evidence>
<dbReference type="Pfam" id="PF15785">
    <property type="entry name" value="SMG1"/>
    <property type="match status" value="1"/>
</dbReference>
<evidence type="ECO:0000256" key="5">
    <source>
        <dbReference type="ARBA" id="ARBA00022741"/>
    </source>
</evidence>
<evidence type="ECO:0000256" key="10">
    <source>
        <dbReference type="ARBA" id="ARBA00048679"/>
    </source>
</evidence>
<dbReference type="InterPro" id="IPR018936">
    <property type="entry name" value="PI3/4_kinase_CS"/>
</dbReference>
<dbReference type="SMART" id="SM01345">
    <property type="entry name" value="Rapamycin_bind"/>
    <property type="match status" value="1"/>
</dbReference>
<dbReference type="EMBL" id="JAZGQO010000014">
    <property type="protein sequence ID" value="KAK6170597.1"/>
    <property type="molecule type" value="Genomic_DNA"/>
</dbReference>
<dbReference type="InterPro" id="IPR036940">
    <property type="entry name" value="PI3/4_kinase_cat_sf"/>
</dbReference>
<dbReference type="PROSITE" id="PS51190">
    <property type="entry name" value="FATC"/>
    <property type="match status" value="1"/>
</dbReference>
<keyword evidence="3" id="KW-0723">Serine/threonine-protein kinase</keyword>
<dbReference type="FunFam" id="3.30.1010.10:FF:000010">
    <property type="entry name" value="serine/threonine-protein kinase SMG1 isoform X1"/>
    <property type="match status" value="1"/>
</dbReference>
<feature type="domain" description="FAT" evidence="14">
    <location>
        <begin position="1316"/>
        <end position="1747"/>
    </location>
</feature>
<comment type="similarity">
    <text evidence="1">Belongs to the PI3/PI4-kinase family.</text>
</comment>
<evidence type="ECO:0000313" key="16">
    <source>
        <dbReference type="EMBL" id="KAK6170597.1"/>
    </source>
</evidence>
<keyword evidence="7" id="KW-0067">ATP-binding</keyword>
<feature type="compositionally biased region" description="Polar residues" evidence="12">
    <location>
        <begin position="1057"/>
        <end position="1073"/>
    </location>
</feature>
<accession>A0AAN8J5T4</accession>
<feature type="domain" description="PI3K/PI4K catalytic" evidence="13">
    <location>
        <begin position="1990"/>
        <end position="2333"/>
    </location>
</feature>
<evidence type="ECO:0000259" key="15">
    <source>
        <dbReference type="PROSITE" id="PS51190"/>
    </source>
</evidence>
<protein>
    <recommendedName>
        <fullName evidence="2">non-specific serine/threonine protein kinase</fullName>
        <ecNumber evidence="2">2.7.11.1</ecNumber>
    </recommendedName>
</protein>
<dbReference type="SUPFAM" id="SSF56112">
    <property type="entry name" value="Protein kinase-like (PK-like)"/>
    <property type="match status" value="1"/>
</dbReference>
<comment type="catalytic activity">
    <reaction evidence="10">
        <text>L-seryl-[protein] + ATP = O-phospho-L-seryl-[protein] + ADP + H(+)</text>
        <dbReference type="Rhea" id="RHEA:17989"/>
        <dbReference type="Rhea" id="RHEA-COMP:9863"/>
        <dbReference type="Rhea" id="RHEA-COMP:11604"/>
        <dbReference type="ChEBI" id="CHEBI:15378"/>
        <dbReference type="ChEBI" id="CHEBI:29999"/>
        <dbReference type="ChEBI" id="CHEBI:30616"/>
        <dbReference type="ChEBI" id="CHEBI:83421"/>
        <dbReference type="ChEBI" id="CHEBI:456216"/>
        <dbReference type="EC" id="2.7.11.1"/>
    </reaction>
</comment>
<comment type="catalytic activity">
    <reaction evidence="9">
        <text>L-threonyl-[protein] + ATP = O-phospho-L-threonyl-[protein] + ADP + H(+)</text>
        <dbReference type="Rhea" id="RHEA:46608"/>
        <dbReference type="Rhea" id="RHEA-COMP:11060"/>
        <dbReference type="Rhea" id="RHEA-COMP:11605"/>
        <dbReference type="ChEBI" id="CHEBI:15378"/>
        <dbReference type="ChEBI" id="CHEBI:30013"/>
        <dbReference type="ChEBI" id="CHEBI:30616"/>
        <dbReference type="ChEBI" id="CHEBI:61977"/>
        <dbReference type="ChEBI" id="CHEBI:456216"/>
        <dbReference type="EC" id="2.7.11.1"/>
    </reaction>
</comment>
<organism evidence="16 17">
    <name type="scientific">Patella caerulea</name>
    <name type="common">Rayed Mediterranean limpet</name>
    <dbReference type="NCBI Taxonomy" id="87958"/>
    <lineage>
        <taxon>Eukaryota</taxon>
        <taxon>Metazoa</taxon>
        <taxon>Spiralia</taxon>
        <taxon>Lophotrochozoa</taxon>
        <taxon>Mollusca</taxon>
        <taxon>Gastropoda</taxon>
        <taxon>Patellogastropoda</taxon>
        <taxon>Patelloidea</taxon>
        <taxon>Patellidae</taxon>
        <taxon>Patella</taxon>
    </lineage>
</organism>
<gene>
    <name evidence="16" type="ORF">SNE40_018955</name>
</gene>
<dbReference type="GO" id="GO:0005634">
    <property type="term" value="C:nucleus"/>
    <property type="evidence" value="ECO:0007669"/>
    <property type="project" value="TreeGrafter"/>
</dbReference>
<dbReference type="InterPro" id="IPR031559">
    <property type="entry name" value="SMG1"/>
</dbReference>
<feature type="coiled-coil region" evidence="11">
    <location>
        <begin position="1833"/>
        <end position="1867"/>
    </location>
</feature>
<dbReference type="InterPro" id="IPR014009">
    <property type="entry name" value="PIK_FAT"/>
</dbReference>
<evidence type="ECO:0000256" key="9">
    <source>
        <dbReference type="ARBA" id="ARBA00047899"/>
    </source>
</evidence>
<dbReference type="PROSITE" id="PS51189">
    <property type="entry name" value="FAT"/>
    <property type="match status" value="1"/>
</dbReference>
<evidence type="ECO:0000256" key="1">
    <source>
        <dbReference type="ARBA" id="ARBA00011031"/>
    </source>
</evidence>
<name>A0AAN8J5T4_PATCE</name>
<dbReference type="InterPro" id="IPR050517">
    <property type="entry name" value="DDR_Repair_Kinase"/>
</dbReference>
<sequence>MEEFEEDNDCKVYSWNDLDNKPACEDSYVYWTTDPNKSFSDESRLSKLMRKVIINNDKERRSISARNLKEFLHTGEGHRATTKTSDDILGALHSIFFERSYRDVKTEVALCIGVVGSTMGPDMQGYFDWLFNQMESVQEDEIKSLYLLALLETLKCDEKKHTAADLIGYVMERIWTLLENADTPELLRSVVDVILYVAKVHPHVFSLHFRDTVDILVGWHIDSTQKESLINYTSEALVSFRKFWMSDLSFSVTLLGQFLEDMEAYSEDLVLCIGGQGSIEDELPTSDECVTKISSLLRVFTTVLNCLGDSFTVNKGGRMSLEEVVSIQERVIRSIESVAKSLYSECVLIAANNCLEVLMNQIQSGGGTSSDSLLSYVISLIYVDKPVNKLFLVSMLSFVRKIIKNYGTKLPVPFLTDILHPKSLLKTVRFSNSNEVLAEVMSVYHTLLGLKNIPLLEEAYRLMLCDMEIAYNTLVKDHTEEMIELTTNNQYTDITYTSKQAEVVIIFNNCAFTEITNTKSNIFSMWALTPCIFDLLVDKLKPTNKTIACCYPSVQYAIIHTLYSHCIRHDFFISSSDIIRQSTTEVSSLVVGATKDYLNRTLILLQQLLTSTSTSYDTRCLVLKWVSDLTSNLQTSVHVLDTPAFVGLIKAVIKQGFNSEQTIFLSACQCLINMFKTPVSFPIDVVKQCEEVCVYRLSDVNKTVRDLYTDLFQLLPLNITSSGQIFEAEEEGLAGHKQDSSVGLKTIWLARRSHMSRTPSGTFHSHNFRHVMSFILNNTPPSQLGVLYWLEAMFHSAQRSDKDSDKSQETSCLHQLIDDNQALLWSWATWEAAQFCILSRLRTPLGKPQDTFTTIEGVLKNFAADVEDGSMGIESIKGERPGEYTTLKRVHLLMQFMENLEKLLYNAYEGCTVAMPAIPKAVRTFFRTNRGTCQEWLTRIRKCVITTALNSGLPATAVRHALELLKDMHENDNIQGADFDQVTVQAVKAMVELKSPESILGLYTWCRDKAGKKFPWIKTMAEIASGKLESSTKELKEHLISMMNNKDDKEEERDTSPDVSPSRDNNKQKTILTKPSDYTPSIIGFVADKVTECYLELNDWKAVMEWQEVVSQYRAENTLTSAQKAFNSSVDLNYIQALSHFDSAKLSAVKESLELVPGASLSDSSKGDSNITWNPKLELQNIHQQFIRGATLLQEQKTITARTEIVKCLLQAERLAEGLLHIQSFEWPPCFSPDITTDLGTISTLRHQLEDKKQRTTLCPLSRELHEEDCNLNGLFQILRLIKIQLAVPGIDKKSDLFKQLSKVQLCAASASRKQTNFGIAEKLLLRQVDTLLKDNSKNGHPPTPTDLMPALASLKAANGGIDQLDILKIDREGAKLLNDIGQNKESMEILSSSLVSNLMTGNNNNTTNQTINNSVRELSSRSLLTLVKWLQADSKNVVAMTGQVRLTGQGDGNGTSAVIKNVKILLDIEDTESEHMLSVLENGEHALKIGASPILPDTDSIIGRLLHLSTMECPTLAKSWFALANWCYKWGRKAVDNASHGSIELSVEEKKEVLDILPKAVTSEESEKILSILSQVHSPVSNEEDISDQDQSLYDDGTETTRKQLISSCQTLQTADDVILDKLLDVWQKVVSRVYNYYQLSAKSYFRYLQLNKQSGDGSDNEDSNVIATLRLLRLLVKHAWELRAVLETGLAQTPTNPWKGIIPQLFSRLSHPESYVRQSVSELLCRVAQDAPHLIVYPAVVGSSTTLSETKVSDQSGLLNEYLSQTDEGIDDDNSQGDDEDGDDVTHTILQSCLTAIVDTLSTHFSQMISEVQHMVQELRRITLLWDELWLGTLNQHHQDVVRRISQLENEVKKVYNNHSLSKDEKSAIVKEKHKTIMKPTLYTMERLDEITSQPPETNHEKWFQDTYGQLIKDALSRLKNPPNPSHPNSTWQLFKQLHTSLQQRAQKRNSLLLRMQEISPKLSSIESSVIPMPGLGVSGQVITIESVCNTAQILPTKTKPKKLVLLGSDGRRYPYLFKGLEDLHLDERIMQFLSIVNNMFASNKTGKRQLYRARHYSVTPLGPRSGLIQWVEGATPLFGLYKKWQQREAIAQTLKNQNGTNAAPPNISRPSEVFYNKLTPALKDKGIDTLENRKEWPLNTLVKVLQELMEETPADLLAKELWCSSCGASEWWLMTNTYARSTAVMSMIGYIIGLGDRHLDNVLVDLATGEVVHIDYNVCFEKGKGLRVPERVPFRMTPNIETALGLTGVEGTFRIASEHVMKTMRKGRETLLTLLEAFVYDPLVDWTTGNEGGYTGAFYGGGSLQTNQIENKKSRKEMEQEITTSMFSIRVAEMKALWNRNREDLLTSLPKLIDCIDEWLQTETQSTNIQQDTDILQSLTTLIHEAFKNKQHNIYTLHERYSEYAVVKATKDSAQQAVEETINELSTWQAGHKHVIESVQGAMFQKMCVDVASTLDIGPPSYSVATEFLHGAGQTQMIGQSELLETEISGLLQQRRSLIISSLEVLASYSNMISQFGIRFSDQCRTTQYLLWLQELLCCFTTEQCDEISKRFQDEYGLGSNAQLVKAQHILNGEGRLQAIITDCNAKMIKLMERRALESVETSILEMQLYEAEAEIKAFVHENGMCGVSSLVCMIVTVLCSLNKRFLLMEGAAAGAGDRLMDLTSRDGDWFLDELCSMSGNVNMFLMTLKTNMVTSDMENFKELHHALSSTHNSYLALQDLNINFRTVILPETLKLIQSQDGSFLQVLADLETIVQDINQPLDRILNQLEVLHRNAVLGIENENSEILLTVKKLQKRYNNLLQSTTTGEMPTGQMLIMGFNGLFTRLEDEFNTLMDAMDTIILLVPESWKKIDAVRDAKALQLSSFTSSTRSLLSALFFVKRMQAMQEFFHMVTQFAAALQGLEGGVCYDDDQLAKPVKKFIAEYVRKQVIGFPSQILGYLMCVLIDSLGLNVSAEIELKDIGAESKVALDDLCKKGVEMCLRDNQFQHVHLVQATTLTTAHDTAWRKQDLARRLDSNIRLFQSSIQRTTLTLARFQWLHEDIFTQSGRPPNQLLAPHRSTIMSDMRKSMKNLSNQEALIVACQERYNQQEENIAQRLRWAAGANPNLNFTLQKFEEASQHRKMTQEEELKRATDIINWCQGILHFEASRTRTSEAVTSDTSFLSLLHRCIECCKLMESTNSFVTELEVQLVEKKPLTKEGVVDSSWLQGCLKTIENNISENKSKANKVQSQLKTAKVECQDKVCDVKAILSTHHKLMSDIRSILKSVAKQEEIEYGEYIVKGGIRDYLVNYKTFSENISSALKSVTQDEDTNQGMKQSRVMLHDIITDIPSIYNTLLQLAPPLLNLGESTESAVKKVKDGDGLAGGDVGSPVRKPSAIQRDLFVGTPPNSPQNISHKPHNTPVVKRDRISRDPRTGKAIQERNSYAVGVWRRVKMKLDGRDPDINKRLSVAEQVDYVIKDATNLENLALLYEGWTPWV</sequence>
<dbReference type="FunFam" id="1.10.1070.11:FF:000008">
    <property type="entry name" value="serine/threonine-protein kinase SMG1 isoform X2"/>
    <property type="match status" value="1"/>
</dbReference>
<keyword evidence="6" id="KW-0418">Kinase</keyword>
<dbReference type="InterPro" id="IPR039414">
    <property type="entry name" value="SMG1_PIKKc"/>
</dbReference>
<dbReference type="PANTHER" id="PTHR11139:SF71">
    <property type="entry name" value="SERINE_THREONINE-PROTEIN KINASE SMG1"/>
    <property type="match status" value="1"/>
</dbReference>